<dbReference type="InterPro" id="IPR036812">
    <property type="entry name" value="NAD(P)_OxRdtase_dom_sf"/>
</dbReference>
<keyword evidence="3" id="KW-1185">Reference proteome</keyword>
<sequence>MEYNILGKTGFRVSQLGLGGAPLGGDFADGVTDKQVTEVVHRSLDLGINFIDTAPLYGRGESERRIGEALKGRKRDSVILASKAVMRGEAYNYENTIRSVENSLKRLQTDVIDLLQIHEPDSWNFDEVMNGCYLALVKLKEQGKIRAIGVNGRDFDVLLPYLETRVFDTTQVFSRYMLIDHSAKDEVFPLTRELNMGVINGSVLGMGLLADAPAKFIKQPMIDLAEERKAKLAFLRKTDPKGLIEPAMRFSYSCPDIHVTLTGTTSIRSLELNAAYCDGKGLPQEDLDRIFAAFPSDPIEYRN</sequence>
<dbReference type="PANTHER" id="PTHR42686:SF1">
    <property type="entry name" value="GH17980P-RELATED"/>
    <property type="match status" value="1"/>
</dbReference>
<reference evidence="2" key="1">
    <citation type="submission" date="2022-02" db="EMBL/GenBank/DDBJ databases">
        <title>Paenibacillus sp. MBLB1832 Whole Genome Shotgun Sequencing.</title>
        <authorList>
            <person name="Hwang C.Y."/>
            <person name="Cho E.-S."/>
            <person name="Seo M.-J."/>
        </authorList>
    </citation>
    <scope>NUCLEOTIDE SEQUENCE</scope>
    <source>
        <strain evidence="2">MBLB1832</strain>
    </source>
</reference>
<dbReference type="RefSeq" id="WP_314797750.1">
    <property type="nucleotide sequence ID" value="NZ_CP130319.1"/>
</dbReference>
<dbReference type="GO" id="GO:0016491">
    <property type="term" value="F:oxidoreductase activity"/>
    <property type="evidence" value="ECO:0007669"/>
    <property type="project" value="InterPro"/>
</dbReference>
<accession>A0AA96LPJ7</accession>
<dbReference type="PRINTS" id="PR00069">
    <property type="entry name" value="ALDKETRDTASE"/>
</dbReference>
<dbReference type="Pfam" id="PF00248">
    <property type="entry name" value="Aldo_ket_red"/>
    <property type="match status" value="1"/>
</dbReference>
<evidence type="ECO:0000313" key="3">
    <source>
        <dbReference type="Proteomes" id="UP001304650"/>
    </source>
</evidence>
<dbReference type="GO" id="GO:0005829">
    <property type="term" value="C:cytosol"/>
    <property type="evidence" value="ECO:0007669"/>
    <property type="project" value="TreeGrafter"/>
</dbReference>
<organism evidence="2 3">
    <name type="scientific">Paenibacillus roseopurpureus</name>
    <dbReference type="NCBI Taxonomy" id="2918901"/>
    <lineage>
        <taxon>Bacteria</taxon>
        <taxon>Bacillati</taxon>
        <taxon>Bacillota</taxon>
        <taxon>Bacilli</taxon>
        <taxon>Bacillales</taxon>
        <taxon>Paenibacillaceae</taxon>
        <taxon>Paenibacillus</taxon>
    </lineage>
</organism>
<dbReference type="InterPro" id="IPR020471">
    <property type="entry name" value="AKR"/>
</dbReference>
<dbReference type="Gene3D" id="3.20.20.100">
    <property type="entry name" value="NADP-dependent oxidoreductase domain"/>
    <property type="match status" value="1"/>
</dbReference>
<dbReference type="Proteomes" id="UP001304650">
    <property type="component" value="Chromosome"/>
</dbReference>
<gene>
    <name evidence="2" type="ORF">MJB10_20510</name>
</gene>
<dbReference type="InterPro" id="IPR023210">
    <property type="entry name" value="NADP_OxRdtase_dom"/>
</dbReference>
<proteinExistence type="predicted"/>
<dbReference type="AlphaFoldDB" id="A0AA96LPJ7"/>
<dbReference type="SUPFAM" id="SSF51430">
    <property type="entry name" value="NAD(P)-linked oxidoreductase"/>
    <property type="match status" value="1"/>
</dbReference>
<feature type="domain" description="NADP-dependent oxidoreductase" evidence="1">
    <location>
        <begin position="16"/>
        <end position="290"/>
    </location>
</feature>
<dbReference type="KEGG" id="proo:MJB10_20510"/>
<evidence type="ECO:0000313" key="2">
    <source>
        <dbReference type="EMBL" id="WNR43468.1"/>
    </source>
</evidence>
<evidence type="ECO:0000259" key="1">
    <source>
        <dbReference type="Pfam" id="PF00248"/>
    </source>
</evidence>
<dbReference type="PANTHER" id="PTHR42686">
    <property type="entry name" value="GH17980P-RELATED"/>
    <property type="match status" value="1"/>
</dbReference>
<dbReference type="EMBL" id="CP130319">
    <property type="protein sequence ID" value="WNR43468.1"/>
    <property type="molecule type" value="Genomic_DNA"/>
</dbReference>
<name>A0AA96LPJ7_9BACL</name>
<protein>
    <submittedName>
        <fullName evidence="2">Aldo/keto reductase</fullName>
    </submittedName>
</protein>